<keyword evidence="3" id="KW-1185">Reference proteome</keyword>
<protein>
    <recommendedName>
        <fullName evidence="4">Tc1-like transposase DDE domain-containing protein</fullName>
    </recommendedName>
</protein>
<evidence type="ECO:0008006" key="4">
    <source>
        <dbReference type="Google" id="ProtNLM"/>
    </source>
</evidence>
<dbReference type="EMBL" id="ABJB010169555">
    <property type="status" value="NOT_ANNOTATED_CDS"/>
    <property type="molecule type" value="Genomic_DNA"/>
</dbReference>
<evidence type="ECO:0000313" key="3">
    <source>
        <dbReference type="Proteomes" id="UP000001555"/>
    </source>
</evidence>
<gene>
    <name evidence="1" type="ORF">IscW_ISCW010339</name>
</gene>
<sequence>MDTKQFISVMVLAVASNQGYIMAPHIFESCLRVNFESYVEVLERVVKPWMDQVTAGRVIQQDCASAHKAKKRPGSTITCPTVGPDFWPPSNPDCNPLDYSV</sequence>
<dbReference type="HOGENOM" id="CLU_2294735_0_0_1"/>
<dbReference type="InterPro" id="IPR036397">
    <property type="entry name" value="RNaseH_sf"/>
</dbReference>
<dbReference type="EnsemblMetazoa" id="ISCW010339-RA">
    <property type="protein sequence ID" value="ISCW010339-PA"/>
    <property type="gene ID" value="ISCW010339"/>
</dbReference>
<reference evidence="2" key="2">
    <citation type="submission" date="2020-05" db="UniProtKB">
        <authorList>
            <consortium name="EnsemblMetazoa"/>
        </authorList>
    </citation>
    <scope>IDENTIFICATION</scope>
    <source>
        <strain evidence="2">wikel</strain>
    </source>
</reference>
<reference evidence="1 3" key="1">
    <citation type="submission" date="2008-03" db="EMBL/GenBank/DDBJ databases">
        <title>Annotation of Ixodes scapularis.</title>
        <authorList>
            <consortium name="Ixodes scapularis Genome Project Consortium"/>
            <person name="Caler E."/>
            <person name="Hannick L.I."/>
            <person name="Bidwell S."/>
            <person name="Joardar V."/>
            <person name="Thiagarajan M."/>
            <person name="Amedeo P."/>
            <person name="Galinsky K.J."/>
            <person name="Schobel S."/>
            <person name="Inman J."/>
            <person name="Hostetler J."/>
            <person name="Miller J."/>
            <person name="Hammond M."/>
            <person name="Megy K."/>
            <person name="Lawson D."/>
            <person name="Kodira C."/>
            <person name="Sutton G."/>
            <person name="Meyer J."/>
            <person name="Hill C.A."/>
            <person name="Birren B."/>
            <person name="Nene V."/>
            <person name="Collins F."/>
            <person name="Alarcon-Chaidez F."/>
            <person name="Wikel S."/>
            <person name="Strausberg R."/>
        </authorList>
    </citation>
    <scope>NUCLEOTIDE SEQUENCE [LARGE SCALE GENOMIC DNA]</scope>
    <source>
        <strain evidence="3">Wikel</strain>
        <strain evidence="1">Wikel colony</strain>
    </source>
</reference>
<dbReference type="EMBL" id="DS868470">
    <property type="protein sequence ID" value="EEC14484.1"/>
    <property type="molecule type" value="Genomic_DNA"/>
</dbReference>
<evidence type="ECO:0000313" key="2">
    <source>
        <dbReference type="EnsemblMetazoa" id="ISCW010339-PA"/>
    </source>
</evidence>
<dbReference type="AlphaFoldDB" id="B7Q6L2"/>
<dbReference type="Proteomes" id="UP000001555">
    <property type="component" value="Unassembled WGS sequence"/>
</dbReference>
<dbReference type="VEuPathDB" id="VectorBase:ISCI010339"/>
<dbReference type="InParanoid" id="B7Q6L2"/>
<proteinExistence type="predicted"/>
<dbReference type="Gene3D" id="3.30.420.10">
    <property type="entry name" value="Ribonuclease H-like superfamily/Ribonuclease H"/>
    <property type="match status" value="1"/>
</dbReference>
<evidence type="ECO:0000313" key="1">
    <source>
        <dbReference type="EMBL" id="EEC14484.1"/>
    </source>
</evidence>
<organism>
    <name type="scientific">Ixodes scapularis</name>
    <name type="common">Black-legged tick</name>
    <name type="synonym">Deer tick</name>
    <dbReference type="NCBI Taxonomy" id="6945"/>
    <lineage>
        <taxon>Eukaryota</taxon>
        <taxon>Metazoa</taxon>
        <taxon>Ecdysozoa</taxon>
        <taxon>Arthropoda</taxon>
        <taxon>Chelicerata</taxon>
        <taxon>Arachnida</taxon>
        <taxon>Acari</taxon>
        <taxon>Parasitiformes</taxon>
        <taxon>Ixodida</taxon>
        <taxon>Ixodoidea</taxon>
        <taxon>Ixodidae</taxon>
        <taxon>Ixodinae</taxon>
        <taxon>Ixodes</taxon>
    </lineage>
</organism>
<name>B7Q6L2_IXOSC</name>
<accession>B7Q6L2</accession>
<dbReference type="GO" id="GO:0003676">
    <property type="term" value="F:nucleic acid binding"/>
    <property type="evidence" value="ECO:0007669"/>
    <property type="project" value="InterPro"/>
</dbReference>
<dbReference type="VEuPathDB" id="VectorBase:ISCW010339"/>
<dbReference type="PaxDb" id="6945-B7Q6L2"/>